<dbReference type="SUPFAM" id="SSF54506">
    <property type="entry name" value="Diaminopimelate epimerase-like"/>
    <property type="match status" value="2"/>
</dbReference>
<dbReference type="OrthoDB" id="4187847at2759"/>
<dbReference type="Gene3D" id="3.10.310.10">
    <property type="entry name" value="Diaminopimelate Epimerase, Chain A, domain 1"/>
    <property type="match status" value="2"/>
</dbReference>
<dbReference type="InterPro" id="IPR008928">
    <property type="entry name" value="6-hairpin_glycosidase_sf"/>
</dbReference>
<proteinExistence type="inferred from homology"/>
<evidence type="ECO:0000256" key="3">
    <source>
        <dbReference type="SAM" id="MobiDB-lite"/>
    </source>
</evidence>
<dbReference type="AlphaFoldDB" id="A0A2J6QMW1"/>
<dbReference type="Proteomes" id="UP000235672">
    <property type="component" value="Unassembled WGS sequence"/>
</dbReference>
<dbReference type="PANTHER" id="PTHR43709">
    <property type="entry name" value="ACONITATE ISOMERASE-RELATED"/>
    <property type="match status" value="1"/>
</dbReference>
<accession>A0A2J6QMW1</accession>
<protein>
    <submittedName>
        <fullName evidence="4">Glycoside hydrolase family 76 protein</fullName>
    </submittedName>
</protein>
<dbReference type="Pfam" id="PF04303">
    <property type="entry name" value="PrpF"/>
    <property type="match status" value="1"/>
</dbReference>
<evidence type="ECO:0000313" key="4">
    <source>
        <dbReference type="EMBL" id="PMD27608.1"/>
    </source>
</evidence>
<dbReference type="InterPro" id="IPR005198">
    <property type="entry name" value="Glyco_hydro_76"/>
</dbReference>
<dbReference type="SUPFAM" id="SSF48208">
    <property type="entry name" value="Six-hairpin glycosidases"/>
    <property type="match status" value="1"/>
</dbReference>
<keyword evidence="2" id="KW-0413">Isomerase</keyword>
<comment type="similarity">
    <text evidence="1">Belongs to the PrpF family.</text>
</comment>
<sequence length="707" mass="75062">MRLFKMMASTAIAVSTSGRMAQAISLDLSSPDSIKSAAKTIAFDMMSYYSGNTTGNIPGNLAGPYYWWEAGAMFGAMIDYYYYTGDPTYVDVTSQALLFQVGPNNDYMTPNQTKTEGNDDQGFWGLAAMSATEWADKTWDWMTAVGLLDSSYYVYDGTDLTINCSNVNYLQWTYNAGSFLLGAANMYNFTNGSAKWEERVSGLVKGLDVFFPKDNIMQEVACENNGKCDVDQHSFKAYLARWMAATTKMAPFTSGAIMAKLAPSAQAAAQQCSGGDSGRACGLRWQDSTVWDGSSGVGQEMAALEVIQSNLIAQSKGPVTNTTGGTSKGNYAAGTSTGSQNRLPASYYRGGTSRAIIFREEHLPKDRAAWSPIFCGAIGSPDPNGRQLDGLGGGISSLSKVCVVGPSTHPDADVDYTFAAIGVKKLDVDYSSNCGNMTSAIGPFAVDSGLIERKDGKVTVRIRNTNTGKIIHSTFPVVDGEAASNGDFAIDGVAGTAAKIELSFVNPAGSKTGKLLPTGNVTDTFEEVKATCIDVGNPCVFIQAEDLGIDGTILPDEVDAHPTLHKTLESIRRKGAVAMGICKDEDSTPDSIPKLAMVSRRTSHKLLSGEVIQGNTVDLVVRALSVGQPHRAVPITVALAIAAAANIEGSTVHANASSERAVPDGITIGHSSGKIMVGAKFDGKGSLTHATVFRTARRLMDGLVYWK</sequence>
<gene>
    <name evidence="4" type="ORF">NA56DRAFT_667213</name>
</gene>
<reference evidence="4 5" key="1">
    <citation type="submission" date="2016-05" db="EMBL/GenBank/DDBJ databases">
        <title>A degradative enzymes factory behind the ericoid mycorrhizal symbiosis.</title>
        <authorList>
            <consortium name="DOE Joint Genome Institute"/>
            <person name="Martino E."/>
            <person name="Morin E."/>
            <person name="Grelet G."/>
            <person name="Kuo A."/>
            <person name="Kohler A."/>
            <person name="Daghino S."/>
            <person name="Barry K."/>
            <person name="Choi C."/>
            <person name="Cichocki N."/>
            <person name="Clum A."/>
            <person name="Copeland A."/>
            <person name="Hainaut M."/>
            <person name="Haridas S."/>
            <person name="Labutti K."/>
            <person name="Lindquist E."/>
            <person name="Lipzen A."/>
            <person name="Khouja H.-R."/>
            <person name="Murat C."/>
            <person name="Ohm R."/>
            <person name="Olson A."/>
            <person name="Spatafora J."/>
            <person name="Veneault-Fourrey C."/>
            <person name="Henrissat B."/>
            <person name="Grigoriev I."/>
            <person name="Martin F."/>
            <person name="Perotto S."/>
        </authorList>
    </citation>
    <scope>NUCLEOTIDE SEQUENCE [LARGE SCALE GENOMIC DNA]</scope>
    <source>
        <strain evidence="4 5">UAMH 7357</strain>
    </source>
</reference>
<evidence type="ECO:0000256" key="2">
    <source>
        <dbReference type="ARBA" id="ARBA00023235"/>
    </source>
</evidence>
<evidence type="ECO:0000313" key="5">
    <source>
        <dbReference type="Proteomes" id="UP000235672"/>
    </source>
</evidence>
<evidence type="ECO:0000256" key="1">
    <source>
        <dbReference type="ARBA" id="ARBA00007673"/>
    </source>
</evidence>
<keyword evidence="4" id="KW-0378">Hydrolase</keyword>
<keyword evidence="5" id="KW-1185">Reference proteome</keyword>
<feature type="region of interest" description="Disordered" evidence="3">
    <location>
        <begin position="318"/>
        <end position="337"/>
    </location>
</feature>
<dbReference type="GO" id="GO:0016787">
    <property type="term" value="F:hydrolase activity"/>
    <property type="evidence" value="ECO:0007669"/>
    <property type="project" value="UniProtKB-KW"/>
</dbReference>
<dbReference type="Pfam" id="PF03663">
    <property type="entry name" value="Glyco_hydro_76"/>
    <property type="match status" value="1"/>
</dbReference>
<dbReference type="GO" id="GO:0005975">
    <property type="term" value="P:carbohydrate metabolic process"/>
    <property type="evidence" value="ECO:0007669"/>
    <property type="project" value="InterPro"/>
</dbReference>
<dbReference type="Gene3D" id="1.50.10.20">
    <property type="match status" value="2"/>
</dbReference>
<name>A0A2J6QMW1_9HELO</name>
<dbReference type="STRING" id="1745343.A0A2J6QMW1"/>
<dbReference type="PANTHER" id="PTHR43709:SF2">
    <property type="entry name" value="DUF453 DOMAIN PROTEIN (AFU_ORTHOLOGUE AFUA_6G00360)"/>
    <property type="match status" value="1"/>
</dbReference>
<dbReference type="EMBL" id="KZ613465">
    <property type="protein sequence ID" value="PMD27608.1"/>
    <property type="molecule type" value="Genomic_DNA"/>
</dbReference>
<dbReference type="GO" id="GO:0016853">
    <property type="term" value="F:isomerase activity"/>
    <property type="evidence" value="ECO:0007669"/>
    <property type="project" value="UniProtKB-KW"/>
</dbReference>
<dbReference type="InterPro" id="IPR007400">
    <property type="entry name" value="PrpF-like"/>
</dbReference>
<organism evidence="4 5">
    <name type="scientific">Hyaloscypha hepaticicola</name>
    <dbReference type="NCBI Taxonomy" id="2082293"/>
    <lineage>
        <taxon>Eukaryota</taxon>
        <taxon>Fungi</taxon>
        <taxon>Dikarya</taxon>
        <taxon>Ascomycota</taxon>
        <taxon>Pezizomycotina</taxon>
        <taxon>Leotiomycetes</taxon>
        <taxon>Helotiales</taxon>
        <taxon>Hyaloscyphaceae</taxon>
        <taxon>Hyaloscypha</taxon>
    </lineage>
</organism>